<sequence length="461" mass="50875">MPLSGRAFTLLLGSVGLYASATYGGYHAYRIYAAPDPPPGIDDPKKQACYAGVWDSLASSYDSAIGWDEFFMGLGSLRKQLLAQAHGRVLEISAGTGRNMDYYTKDRISHLTISDTNEPMLQKAWSKTRIPSLRNRLPPLDFRVIDSEQIPAQAGQFDTVLETFGLCSCSDPVAALKEMGRVCKPDGKILLLEHGRSHKHDWMNQALDKSAEDHAKTWGCWWNRDIEGMVKQAGLELVDLKRSHFGTTLWIVAKPGHSKEEIDIGQSSVSRELPKTLQLPLLAAAAVLRSKRLGGSGTLSFLHATRMYPIAATRLAPIPTRFLHHTRPILSEQKSNPPAPTQSFSKMPLGVTGDRTLLIGMTCKVCKHRQYKPMSKTAYDKGIVLIRCDGCQNLHLIADNIGWFDKPGNIERILEQKGEKVQKMQLGEHASEGLQIVPEGVTPESQSIDANLQLPGGSDKK</sequence>
<evidence type="ECO:0000313" key="6">
    <source>
        <dbReference type="Proteomes" id="UP001212841"/>
    </source>
</evidence>
<name>A0AAD5SG16_9FUNG</name>
<evidence type="ECO:0000256" key="1">
    <source>
        <dbReference type="PROSITE-ProRule" id="PRU00834"/>
    </source>
</evidence>
<keyword evidence="5" id="KW-0808">Transferase</keyword>
<dbReference type="GO" id="GO:0032259">
    <property type="term" value="P:methylation"/>
    <property type="evidence" value="ECO:0007669"/>
    <property type="project" value="UniProtKB-KW"/>
</dbReference>
<proteinExistence type="predicted"/>
<dbReference type="InterPro" id="IPR013216">
    <property type="entry name" value="Methyltransf_11"/>
</dbReference>
<gene>
    <name evidence="5" type="primary">METTL7B</name>
    <name evidence="5" type="ORF">HK097_006278</name>
</gene>
<dbReference type="CDD" id="cd02440">
    <property type="entry name" value="AdoMet_MTases"/>
    <property type="match status" value="1"/>
</dbReference>
<feature type="region of interest" description="Disordered" evidence="2">
    <location>
        <begin position="426"/>
        <end position="461"/>
    </location>
</feature>
<feature type="chain" id="PRO_5042199453" evidence="3">
    <location>
        <begin position="25"/>
        <end position="461"/>
    </location>
</feature>
<reference evidence="5" key="1">
    <citation type="submission" date="2020-05" db="EMBL/GenBank/DDBJ databases">
        <title>Phylogenomic resolution of chytrid fungi.</title>
        <authorList>
            <person name="Stajich J.E."/>
            <person name="Amses K."/>
            <person name="Simmons R."/>
            <person name="Seto K."/>
            <person name="Myers J."/>
            <person name="Bonds A."/>
            <person name="Quandt C.A."/>
            <person name="Barry K."/>
            <person name="Liu P."/>
            <person name="Grigoriev I."/>
            <person name="Longcore J.E."/>
            <person name="James T.Y."/>
        </authorList>
    </citation>
    <scope>NUCLEOTIDE SEQUENCE</scope>
    <source>
        <strain evidence="5">JEL0318</strain>
    </source>
</reference>
<dbReference type="Pfam" id="PF08241">
    <property type="entry name" value="Methyltransf_11"/>
    <property type="match status" value="1"/>
</dbReference>
<organism evidence="5 6">
    <name type="scientific">Rhizophlyctis rosea</name>
    <dbReference type="NCBI Taxonomy" id="64517"/>
    <lineage>
        <taxon>Eukaryota</taxon>
        <taxon>Fungi</taxon>
        <taxon>Fungi incertae sedis</taxon>
        <taxon>Chytridiomycota</taxon>
        <taxon>Chytridiomycota incertae sedis</taxon>
        <taxon>Chytridiomycetes</taxon>
        <taxon>Rhizophlyctidales</taxon>
        <taxon>Rhizophlyctidaceae</taxon>
        <taxon>Rhizophlyctis</taxon>
    </lineage>
</organism>
<dbReference type="Pfam" id="PF05180">
    <property type="entry name" value="zf-DNL"/>
    <property type="match status" value="1"/>
</dbReference>
<keyword evidence="3" id="KW-0732">Signal</keyword>
<keyword evidence="6" id="KW-1185">Reference proteome</keyword>
<dbReference type="SUPFAM" id="SSF53335">
    <property type="entry name" value="S-adenosyl-L-methionine-dependent methyltransferases"/>
    <property type="match status" value="1"/>
</dbReference>
<keyword evidence="1" id="KW-0479">Metal-binding</keyword>
<dbReference type="PANTHER" id="PTHR42912">
    <property type="entry name" value="METHYLTRANSFERASE"/>
    <property type="match status" value="1"/>
</dbReference>
<evidence type="ECO:0000256" key="2">
    <source>
        <dbReference type="SAM" id="MobiDB-lite"/>
    </source>
</evidence>
<dbReference type="InterPro" id="IPR007853">
    <property type="entry name" value="Znf_DNL-typ"/>
</dbReference>
<dbReference type="GO" id="GO:0008757">
    <property type="term" value="F:S-adenosylmethionine-dependent methyltransferase activity"/>
    <property type="evidence" value="ECO:0007669"/>
    <property type="project" value="InterPro"/>
</dbReference>
<dbReference type="InterPro" id="IPR029063">
    <property type="entry name" value="SAM-dependent_MTases_sf"/>
</dbReference>
<keyword evidence="1" id="KW-0862">Zinc</keyword>
<dbReference type="Gene3D" id="3.40.50.150">
    <property type="entry name" value="Vaccinia Virus protein VP39"/>
    <property type="match status" value="1"/>
</dbReference>
<dbReference type="PROSITE" id="PS51501">
    <property type="entry name" value="ZF_DNL"/>
    <property type="match status" value="1"/>
</dbReference>
<dbReference type="Proteomes" id="UP001212841">
    <property type="component" value="Unassembled WGS sequence"/>
</dbReference>
<dbReference type="GO" id="GO:0008270">
    <property type="term" value="F:zinc ion binding"/>
    <property type="evidence" value="ECO:0007669"/>
    <property type="project" value="UniProtKB-KW"/>
</dbReference>
<dbReference type="EMBL" id="JADGJD010000295">
    <property type="protein sequence ID" value="KAJ3052435.1"/>
    <property type="molecule type" value="Genomic_DNA"/>
</dbReference>
<keyword evidence="1" id="KW-0863">Zinc-finger</keyword>
<keyword evidence="5" id="KW-0489">Methyltransferase</keyword>
<dbReference type="AlphaFoldDB" id="A0AAD5SG16"/>
<feature type="domain" description="DNL-type" evidence="4">
    <location>
        <begin position="352"/>
        <end position="446"/>
    </location>
</feature>
<evidence type="ECO:0000259" key="4">
    <source>
        <dbReference type="PROSITE" id="PS51501"/>
    </source>
</evidence>
<dbReference type="InterPro" id="IPR050508">
    <property type="entry name" value="Methyltransf_Superfamily"/>
</dbReference>
<evidence type="ECO:0000313" key="5">
    <source>
        <dbReference type="EMBL" id="KAJ3052435.1"/>
    </source>
</evidence>
<protein>
    <submittedName>
        <fullName evidence="5">Methyltransferase-like protein 7B</fullName>
    </submittedName>
</protein>
<comment type="caution">
    <text evidence="5">The sequence shown here is derived from an EMBL/GenBank/DDBJ whole genome shotgun (WGS) entry which is preliminary data.</text>
</comment>
<accession>A0AAD5SG16</accession>
<dbReference type="PANTHER" id="PTHR42912:SF83">
    <property type="entry name" value="METHYLTRANSFERASE TYPE 11 DOMAIN-CONTAINING PROTEIN"/>
    <property type="match status" value="1"/>
</dbReference>
<evidence type="ECO:0000256" key="3">
    <source>
        <dbReference type="SAM" id="SignalP"/>
    </source>
</evidence>
<feature type="signal peptide" evidence="3">
    <location>
        <begin position="1"/>
        <end position="24"/>
    </location>
</feature>